<keyword evidence="4" id="KW-1185">Reference proteome</keyword>
<keyword evidence="1" id="KW-1133">Transmembrane helix</keyword>
<keyword evidence="1" id="KW-0472">Membrane</keyword>
<dbReference type="OrthoDB" id="8915654at2759"/>
<keyword evidence="1" id="KW-0812">Transmembrane</keyword>
<name>A0A437C5J6_ORYJA</name>
<dbReference type="Proteomes" id="UP000283210">
    <property type="component" value="Chromosome 21"/>
</dbReference>
<evidence type="ECO:0000256" key="2">
    <source>
        <dbReference type="SAM" id="SignalP"/>
    </source>
</evidence>
<feature type="signal peptide" evidence="2">
    <location>
        <begin position="1"/>
        <end position="20"/>
    </location>
</feature>
<dbReference type="AlphaFoldDB" id="A0A437C5J6"/>
<reference evidence="3 4" key="2">
    <citation type="submission" date="2019-01" db="EMBL/GenBank/DDBJ databases">
        <title>A chromosome length genome reference of the Java medaka (oryzias javanicus).</title>
        <authorList>
            <person name="Herpin A."/>
            <person name="Takehana Y."/>
            <person name="Naruse K."/>
            <person name="Ansai S."/>
            <person name="Kawaguchi M."/>
        </authorList>
    </citation>
    <scope>NUCLEOTIDE SEQUENCE [LARGE SCALE GENOMIC DNA]</scope>
    <source>
        <strain evidence="3">RS831</strain>
        <tissue evidence="3">Whole body</tissue>
    </source>
</reference>
<evidence type="ECO:0000256" key="1">
    <source>
        <dbReference type="SAM" id="Phobius"/>
    </source>
</evidence>
<dbReference type="EMBL" id="CM012457">
    <property type="protein sequence ID" value="RVE57868.1"/>
    <property type="molecule type" value="Genomic_DNA"/>
</dbReference>
<protein>
    <submittedName>
        <fullName evidence="3">Uncharacterized protein</fullName>
    </submittedName>
</protein>
<proteinExistence type="predicted"/>
<organism evidence="3 4">
    <name type="scientific">Oryzias javanicus</name>
    <name type="common">Javanese ricefish</name>
    <name type="synonym">Aplocheilus javanicus</name>
    <dbReference type="NCBI Taxonomy" id="123683"/>
    <lineage>
        <taxon>Eukaryota</taxon>
        <taxon>Metazoa</taxon>
        <taxon>Chordata</taxon>
        <taxon>Craniata</taxon>
        <taxon>Vertebrata</taxon>
        <taxon>Euteleostomi</taxon>
        <taxon>Actinopterygii</taxon>
        <taxon>Neopterygii</taxon>
        <taxon>Teleostei</taxon>
        <taxon>Neoteleostei</taxon>
        <taxon>Acanthomorphata</taxon>
        <taxon>Ovalentaria</taxon>
        <taxon>Atherinomorphae</taxon>
        <taxon>Beloniformes</taxon>
        <taxon>Adrianichthyidae</taxon>
        <taxon>Oryziinae</taxon>
        <taxon>Oryzias</taxon>
    </lineage>
</organism>
<feature type="transmembrane region" description="Helical" evidence="1">
    <location>
        <begin position="63"/>
        <end position="88"/>
    </location>
</feature>
<feature type="chain" id="PRO_5019366632" evidence="2">
    <location>
        <begin position="21"/>
        <end position="125"/>
    </location>
</feature>
<sequence>MVIMFWRNTAVLILIQLIQAQRIFAAPSFTEHRNLKVSRGDSGFHTIIWNLTLFETDIPTSSAYLILFSALPAAVLFLCCIVSAVCLYRLSFSPVSTQSVCLYAKHTPEEEVRREHGDEGKKFQL</sequence>
<evidence type="ECO:0000313" key="3">
    <source>
        <dbReference type="EMBL" id="RVE57868.1"/>
    </source>
</evidence>
<reference evidence="3 4" key="1">
    <citation type="submission" date="2018-11" db="EMBL/GenBank/DDBJ databases">
        <authorList>
            <person name="Lopez-Roques C."/>
            <person name="Donnadieu C."/>
            <person name="Bouchez O."/>
            <person name="Klopp C."/>
            <person name="Cabau C."/>
            <person name="Zahm M."/>
        </authorList>
    </citation>
    <scope>NUCLEOTIDE SEQUENCE [LARGE SCALE GENOMIC DNA]</scope>
    <source>
        <strain evidence="3">RS831</strain>
        <tissue evidence="3">Whole body</tissue>
    </source>
</reference>
<evidence type="ECO:0000313" key="4">
    <source>
        <dbReference type="Proteomes" id="UP000283210"/>
    </source>
</evidence>
<keyword evidence="2" id="KW-0732">Signal</keyword>
<gene>
    <name evidence="3" type="ORF">OJAV_G00203720</name>
</gene>
<accession>A0A437C5J6</accession>